<protein>
    <submittedName>
        <fullName evidence="1">PF11985 family protein</fullName>
    </submittedName>
</protein>
<dbReference type="EMBL" id="JPHZ01000007">
    <property type="protein sequence ID" value="KLT91276.1"/>
    <property type="molecule type" value="Genomic_DNA"/>
</dbReference>
<reference evidence="1 2" key="1">
    <citation type="submission" date="2014-07" db="EMBL/GenBank/DDBJ databases">
        <authorList>
            <person name="Harkins D.M."/>
            <person name="Lesho E."/>
            <person name="Waterman P.E."/>
            <person name="Chan A."/>
            <person name="Fouts D.E."/>
        </authorList>
    </citation>
    <scope>NUCLEOTIDE SEQUENCE [LARGE SCALE GENOMIC DNA]</scope>
    <source>
        <strain evidence="1 2">MRSN 3527</strain>
    </source>
</reference>
<accession>A0A0J1A9V4</accession>
<dbReference type="AlphaFoldDB" id="A0A0J1A9V4"/>
<dbReference type="RefSeq" id="WP_000090429.1">
    <property type="nucleotide sequence ID" value="NZ_JPHZ01000007.1"/>
</dbReference>
<gene>
    <name evidence="1" type="ORF">T630_2379</name>
</gene>
<dbReference type="Pfam" id="PF11985">
    <property type="entry name" value="Phage_Mu_Gp27"/>
    <property type="match status" value="1"/>
</dbReference>
<evidence type="ECO:0000313" key="2">
    <source>
        <dbReference type="Proteomes" id="UP000036122"/>
    </source>
</evidence>
<dbReference type="Proteomes" id="UP000036122">
    <property type="component" value="Unassembled WGS sequence"/>
</dbReference>
<name>A0A0J1A9V4_ACIBA</name>
<evidence type="ECO:0000313" key="1">
    <source>
        <dbReference type="EMBL" id="KLT91276.1"/>
    </source>
</evidence>
<comment type="caution">
    <text evidence="1">The sequence shown here is derived from an EMBL/GenBank/DDBJ whole genome shotgun (WGS) entry which is preliminary data.</text>
</comment>
<dbReference type="PATRIC" id="fig|1409923.3.peg.539"/>
<sequence>MARESSIDLLSAEDKTWLDKRFMDQGFCGYEEIAKILQERGYNVSKSSVHRYGQKVEQKLAAVQASTQAAMMIADAAPDDSDMRSSAVLSLVQTELFNALIALQESENPDADPADRIMLMAKAGKGIAEIAKASVNQKKWESEVKERVQAAAKAVDKIAKKGGLSAETAAEIRKQILGIVDK</sequence>
<proteinExistence type="predicted"/>
<dbReference type="InterPro" id="IPR021874">
    <property type="entry name" value="Phage_Mu_Gp27"/>
</dbReference>
<organism evidence="1 2">
    <name type="scientific">Acinetobacter baumannii MRSN 3527</name>
    <dbReference type="NCBI Taxonomy" id="1409923"/>
    <lineage>
        <taxon>Bacteria</taxon>
        <taxon>Pseudomonadati</taxon>
        <taxon>Pseudomonadota</taxon>
        <taxon>Gammaproteobacteria</taxon>
        <taxon>Moraxellales</taxon>
        <taxon>Moraxellaceae</taxon>
        <taxon>Acinetobacter</taxon>
        <taxon>Acinetobacter calcoaceticus/baumannii complex</taxon>
    </lineage>
</organism>